<comment type="caution">
    <text evidence="2">The sequence shown here is derived from an EMBL/GenBank/DDBJ whole genome shotgun (WGS) entry which is preliminary data.</text>
</comment>
<sequence>MALLPDLRSGPLLDGEEFQIDSDSENGDADVPTPCATPTGEEGEAAAEPRRGLLGRIAFLEAEAEKLIEHSRGCRGHADEMQSLLARLHDQKAALQRLLGAGDAGPELDSWEEPCDLTEHTARAYLQWLRRLLHDLSQAVDQAASGAVLASTSAAGATAPRLSGRRRRDAPSRIFPNLEALDIAAVDNGSGDVFHQPGEAGDLRDSPGEGGTGWEPLPRQALYCVVGDARRVTVVGLGGQLLARTRLRGGGCDEQKAEAGSNLERINYLRCSGRLLLSDNQSLYICDRCCRVLRCLHGFSWVVGHCVDEPADRLYIVDRVNEFLSVYGLARLGELDRLAHRDFTDGISSVTALARTLFVADRGANAIFAFETESLQLAFRVPLRSPLFITSDWRGGCLYVTVGGRDNTVRMLDGQGQLRRSLSGGRGSQPGQFGSPGGLTVSLDGTELFVCDLDNRRVQVFGLGG</sequence>
<dbReference type="Proteomes" id="UP000215902">
    <property type="component" value="Unassembled WGS sequence"/>
</dbReference>
<organism evidence="2 3">
    <name type="scientific">Macrostomum lignano</name>
    <dbReference type="NCBI Taxonomy" id="282301"/>
    <lineage>
        <taxon>Eukaryota</taxon>
        <taxon>Metazoa</taxon>
        <taxon>Spiralia</taxon>
        <taxon>Lophotrochozoa</taxon>
        <taxon>Platyhelminthes</taxon>
        <taxon>Rhabditophora</taxon>
        <taxon>Macrostomorpha</taxon>
        <taxon>Macrostomida</taxon>
        <taxon>Macrostomidae</taxon>
        <taxon>Macrostomum</taxon>
    </lineage>
</organism>
<protein>
    <submittedName>
        <fullName evidence="2">Uncharacterized protein</fullName>
    </submittedName>
</protein>
<keyword evidence="3" id="KW-1185">Reference proteome</keyword>
<dbReference type="InterPro" id="IPR015943">
    <property type="entry name" value="WD40/YVTN_repeat-like_dom_sf"/>
</dbReference>
<reference evidence="2 3" key="1">
    <citation type="submission" date="2017-06" db="EMBL/GenBank/DDBJ databases">
        <title>A platform for efficient transgenesis in Macrostomum lignano, a flatworm model organism for stem cell research.</title>
        <authorList>
            <person name="Berezikov E."/>
        </authorList>
    </citation>
    <scope>NUCLEOTIDE SEQUENCE [LARGE SCALE GENOMIC DNA]</scope>
    <source>
        <strain evidence="2">DV1</strain>
        <tissue evidence="2">Whole organism</tissue>
    </source>
</reference>
<gene>
    <name evidence="2" type="ORF">BOX15_Mlig009971g1</name>
</gene>
<dbReference type="SUPFAM" id="SSF63825">
    <property type="entry name" value="YWTD domain"/>
    <property type="match status" value="1"/>
</dbReference>
<dbReference type="EMBL" id="NIVC01001583">
    <property type="protein sequence ID" value="PAA66172.1"/>
    <property type="molecule type" value="Genomic_DNA"/>
</dbReference>
<dbReference type="Gene3D" id="2.130.10.10">
    <property type="entry name" value="YVTN repeat-like/Quinoprotein amine dehydrogenase"/>
    <property type="match status" value="1"/>
</dbReference>
<evidence type="ECO:0000313" key="2">
    <source>
        <dbReference type="EMBL" id="PAA66172.1"/>
    </source>
</evidence>
<evidence type="ECO:0000256" key="1">
    <source>
        <dbReference type="SAM" id="MobiDB-lite"/>
    </source>
</evidence>
<feature type="region of interest" description="Disordered" evidence="1">
    <location>
        <begin position="1"/>
        <end position="48"/>
    </location>
</feature>
<proteinExistence type="predicted"/>
<feature type="compositionally biased region" description="Acidic residues" evidence="1">
    <location>
        <begin position="14"/>
        <end position="28"/>
    </location>
</feature>
<name>A0A267EZI6_9PLAT</name>
<accession>A0A267EZI6</accession>
<evidence type="ECO:0000313" key="3">
    <source>
        <dbReference type="Proteomes" id="UP000215902"/>
    </source>
</evidence>
<dbReference type="AlphaFoldDB" id="A0A267EZI6"/>